<evidence type="ECO:0000256" key="3">
    <source>
        <dbReference type="PROSITE-ProRule" id="PRU00059"/>
    </source>
</evidence>
<evidence type="ECO:0000256" key="1">
    <source>
        <dbReference type="ARBA" id="ARBA00022737"/>
    </source>
</evidence>
<evidence type="ECO:0000259" key="4">
    <source>
        <dbReference type="PROSITE" id="PS01180"/>
    </source>
</evidence>
<evidence type="ECO:0000256" key="2">
    <source>
        <dbReference type="ARBA" id="ARBA00023157"/>
    </source>
</evidence>
<dbReference type="AlphaFoldDB" id="A0AAV2SF64"/>
<organism evidence="5 6">
    <name type="scientific">Meganyctiphanes norvegica</name>
    <name type="common">Northern krill</name>
    <name type="synonym">Thysanopoda norvegica</name>
    <dbReference type="NCBI Taxonomy" id="48144"/>
    <lineage>
        <taxon>Eukaryota</taxon>
        <taxon>Metazoa</taxon>
        <taxon>Ecdysozoa</taxon>
        <taxon>Arthropoda</taxon>
        <taxon>Crustacea</taxon>
        <taxon>Multicrustacea</taxon>
        <taxon>Malacostraca</taxon>
        <taxon>Eumalacostraca</taxon>
        <taxon>Eucarida</taxon>
        <taxon>Euphausiacea</taxon>
        <taxon>Euphausiidae</taxon>
        <taxon>Meganyctiphanes</taxon>
    </lineage>
</organism>
<dbReference type="InterPro" id="IPR000859">
    <property type="entry name" value="CUB_dom"/>
</dbReference>
<evidence type="ECO:0000313" key="6">
    <source>
        <dbReference type="Proteomes" id="UP001497623"/>
    </source>
</evidence>
<protein>
    <recommendedName>
        <fullName evidence="4">CUB domain-containing protein</fullName>
    </recommendedName>
</protein>
<sequence>MWTRRMVGILYVTSYLGSSVSFKSPNGFVAAYGDHRYPEKSLAIPTESFQASLSCGGNVTEETDIQSPNYPDPFNPDEWCVWWAKAEEGMRARVTFHDFQLHGRLTIGKCWWDHLEIRTIDPQENGEVYCGKDISPGQVFISEDQDLVIVFYGGDINTHTGFSATIDFL</sequence>
<dbReference type="SMART" id="SM00042">
    <property type="entry name" value="CUB"/>
    <property type="match status" value="1"/>
</dbReference>
<keyword evidence="6" id="KW-1185">Reference proteome</keyword>
<keyword evidence="2" id="KW-1015">Disulfide bond</keyword>
<name>A0AAV2SF64_MEGNR</name>
<dbReference type="Pfam" id="PF00431">
    <property type="entry name" value="CUB"/>
    <property type="match status" value="1"/>
</dbReference>
<dbReference type="Gene3D" id="2.60.120.290">
    <property type="entry name" value="Spermadhesin, CUB domain"/>
    <property type="match status" value="1"/>
</dbReference>
<feature type="domain" description="CUB" evidence="4">
    <location>
        <begin position="55"/>
        <end position="169"/>
    </location>
</feature>
<gene>
    <name evidence="5" type="ORF">MNOR_LOCUS35862</name>
</gene>
<dbReference type="PROSITE" id="PS01180">
    <property type="entry name" value="CUB"/>
    <property type="match status" value="1"/>
</dbReference>
<comment type="caution">
    <text evidence="5">The sequence shown here is derived from an EMBL/GenBank/DDBJ whole genome shotgun (WGS) entry which is preliminary data.</text>
</comment>
<dbReference type="PANTHER" id="PTHR24251">
    <property type="entry name" value="OVOCHYMASE-RELATED"/>
    <property type="match status" value="1"/>
</dbReference>
<dbReference type="Proteomes" id="UP001497623">
    <property type="component" value="Unassembled WGS sequence"/>
</dbReference>
<proteinExistence type="predicted"/>
<dbReference type="SUPFAM" id="SSF49854">
    <property type="entry name" value="Spermadhesin, CUB domain"/>
    <property type="match status" value="1"/>
</dbReference>
<dbReference type="EMBL" id="CAXKWB010061917">
    <property type="protein sequence ID" value="CAL4184554.1"/>
    <property type="molecule type" value="Genomic_DNA"/>
</dbReference>
<reference evidence="5 6" key="1">
    <citation type="submission" date="2024-05" db="EMBL/GenBank/DDBJ databases">
        <authorList>
            <person name="Wallberg A."/>
        </authorList>
    </citation>
    <scope>NUCLEOTIDE SEQUENCE [LARGE SCALE GENOMIC DNA]</scope>
</reference>
<dbReference type="InterPro" id="IPR035914">
    <property type="entry name" value="Sperma_CUB_dom_sf"/>
</dbReference>
<comment type="caution">
    <text evidence="3">Lacks conserved residue(s) required for the propagation of feature annotation.</text>
</comment>
<accession>A0AAV2SF64</accession>
<evidence type="ECO:0000313" key="5">
    <source>
        <dbReference type="EMBL" id="CAL4184554.1"/>
    </source>
</evidence>
<dbReference type="CDD" id="cd00041">
    <property type="entry name" value="CUB"/>
    <property type="match status" value="1"/>
</dbReference>
<keyword evidence="1" id="KW-0677">Repeat</keyword>